<feature type="compositionally biased region" description="Low complexity" evidence="1">
    <location>
        <begin position="45"/>
        <end position="61"/>
    </location>
</feature>
<evidence type="ECO:0000313" key="3">
    <source>
        <dbReference type="Proteomes" id="UP000198372"/>
    </source>
</evidence>
<dbReference type="STRING" id="269621.A0A238FN50"/>
<accession>A0A238FN50</accession>
<sequence>MFSKLRRKHDSDADSAPVERSTNRASESEPPPLYADAIARNGEASSSQQQQQQPQALQSYSDNKGSQPVFHQQPQQVYNDAPPSSFGHEVVPLQYHVYRAPGKFRDEVVTDRETILFYVDYSVRLSGSHTEIHRGGKDGPLVCTASQGWTTTKTITMSNGWTTQLFRTNALTCSHEYFDFDGQSLFKWVVDRFTNDFTLTTKAPDGSKFFVAKWDCSYFSFSKEGKLFISPAFTSEIELIVTTGLSVAEWLRSRQRWASG</sequence>
<evidence type="ECO:0000313" key="2">
    <source>
        <dbReference type="EMBL" id="SCV74219.1"/>
    </source>
</evidence>
<evidence type="ECO:0000256" key="1">
    <source>
        <dbReference type="SAM" id="MobiDB-lite"/>
    </source>
</evidence>
<dbReference type="AlphaFoldDB" id="A0A238FN50"/>
<gene>
    <name evidence="2" type="ORF">BQ2448_6651</name>
</gene>
<dbReference type="OrthoDB" id="2612513at2759"/>
<name>A0A238FN50_9BASI</name>
<feature type="region of interest" description="Disordered" evidence="1">
    <location>
        <begin position="1"/>
        <end position="69"/>
    </location>
</feature>
<keyword evidence="3" id="KW-1185">Reference proteome</keyword>
<proteinExistence type="predicted"/>
<dbReference type="Proteomes" id="UP000198372">
    <property type="component" value="Unassembled WGS sequence"/>
</dbReference>
<reference evidence="3" key="1">
    <citation type="submission" date="2016-09" db="EMBL/GenBank/DDBJ databases">
        <authorList>
            <person name="Jeantristanb JTB J.-T."/>
            <person name="Ricardo R."/>
        </authorList>
    </citation>
    <scope>NUCLEOTIDE SEQUENCE [LARGE SCALE GENOMIC DNA]</scope>
</reference>
<organism evidence="2 3">
    <name type="scientific">Microbotryum intermedium</name>
    <dbReference type="NCBI Taxonomy" id="269621"/>
    <lineage>
        <taxon>Eukaryota</taxon>
        <taxon>Fungi</taxon>
        <taxon>Dikarya</taxon>
        <taxon>Basidiomycota</taxon>
        <taxon>Pucciniomycotina</taxon>
        <taxon>Microbotryomycetes</taxon>
        <taxon>Microbotryales</taxon>
        <taxon>Microbotryaceae</taxon>
        <taxon>Microbotryum</taxon>
    </lineage>
</organism>
<dbReference type="EMBL" id="FMSP01000020">
    <property type="protein sequence ID" value="SCV74219.1"/>
    <property type="molecule type" value="Genomic_DNA"/>
</dbReference>
<protein>
    <submittedName>
        <fullName evidence="2">BQ2448_6651 protein</fullName>
    </submittedName>
</protein>